<accession>A0A1C7DNP5</accession>
<dbReference type="EMBL" id="CP016537">
    <property type="protein sequence ID" value="ANU12843.1"/>
    <property type="molecule type" value="Genomic_DNA"/>
</dbReference>
<protein>
    <submittedName>
        <fullName evidence="1">Uncharacterized protein</fullName>
    </submittedName>
</protein>
<dbReference type="AlphaFoldDB" id="A0A1C7DNP5"/>
<organism evidence="1 2">
    <name type="scientific">Planococcus halocryophilus</name>
    <dbReference type="NCBI Taxonomy" id="1215089"/>
    <lineage>
        <taxon>Bacteria</taxon>
        <taxon>Bacillati</taxon>
        <taxon>Bacillota</taxon>
        <taxon>Bacilli</taxon>
        <taxon>Bacillales</taxon>
        <taxon>Caryophanaceae</taxon>
        <taxon>Planococcus</taxon>
    </lineage>
</organism>
<proteinExistence type="predicted"/>
<dbReference type="STRING" id="1215089.BBI08_02845"/>
<sequence length="109" mass="12865">MLLFLFVMERGYARLEMGYALSARNTRGWRWDTRFPREIRAVGDGIRAFREKYARLEMGYALSARNTHGWRRNTHGAREIRTFARNTRGRQKPQKKHGGIFLRATCLFG</sequence>
<evidence type="ECO:0000313" key="1">
    <source>
        <dbReference type="EMBL" id="ANU12843.1"/>
    </source>
</evidence>
<dbReference type="KEGG" id="phc:BBI08_02845"/>
<gene>
    <name evidence="1" type="ORF">BBI08_02845</name>
</gene>
<reference evidence="2" key="2">
    <citation type="submission" date="2016-10" db="EMBL/GenBank/DDBJ databases">
        <authorList>
            <person name="See-Too W.S."/>
        </authorList>
    </citation>
    <scope>NUCLEOTIDE SEQUENCE [LARGE SCALE GENOMIC DNA]</scope>
    <source>
        <strain evidence="2">DSM 24743</strain>
    </source>
</reference>
<dbReference type="Proteomes" id="UP000092687">
    <property type="component" value="Chromosome"/>
</dbReference>
<reference evidence="2" key="1">
    <citation type="submission" date="2016-07" db="EMBL/GenBank/DDBJ databases">
        <authorList>
            <person name="See-Too W.S."/>
        </authorList>
    </citation>
    <scope>NUCLEOTIDE SEQUENCE [LARGE SCALE GENOMIC DNA]</scope>
    <source>
        <strain evidence="2">DSM 24743</strain>
    </source>
</reference>
<evidence type="ECO:0000313" key="2">
    <source>
        <dbReference type="Proteomes" id="UP000092687"/>
    </source>
</evidence>
<keyword evidence="2" id="KW-1185">Reference proteome</keyword>
<name>A0A1C7DNP5_9BACL</name>